<dbReference type="PANTHER" id="PTHR30461">
    <property type="entry name" value="DNA-INVERTASE FROM LAMBDOID PROPHAGE"/>
    <property type="match status" value="1"/>
</dbReference>
<protein>
    <submittedName>
        <fullName evidence="8">Recombinase family protein</fullName>
    </submittedName>
</protein>
<evidence type="ECO:0000313" key="9">
    <source>
        <dbReference type="Proteomes" id="UP001220962"/>
    </source>
</evidence>
<dbReference type="PROSITE" id="PS00398">
    <property type="entry name" value="RECOMBINASES_2"/>
    <property type="match status" value="1"/>
</dbReference>
<proteinExistence type="inferred from homology"/>
<dbReference type="GO" id="GO:0003677">
    <property type="term" value="F:DNA binding"/>
    <property type="evidence" value="ECO:0007669"/>
    <property type="project" value="UniProtKB-KW"/>
</dbReference>
<dbReference type="InterPro" id="IPR006119">
    <property type="entry name" value="Resolv_N"/>
</dbReference>
<feature type="domain" description="Resolvase/invertase-type recombinase catalytic" evidence="7">
    <location>
        <begin position="2"/>
        <end position="135"/>
    </location>
</feature>
<evidence type="ECO:0000313" key="8">
    <source>
        <dbReference type="EMBL" id="WDH85259.1"/>
    </source>
</evidence>
<comment type="similarity">
    <text evidence="1">Belongs to the site-specific recombinase resolvase family.</text>
</comment>
<dbReference type="FunFam" id="3.40.50.1390:FF:000001">
    <property type="entry name" value="DNA recombinase"/>
    <property type="match status" value="1"/>
</dbReference>
<evidence type="ECO:0000256" key="4">
    <source>
        <dbReference type="ARBA" id="ARBA00023172"/>
    </source>
</evidence>
<dbReference type="PROSITE" id="PS00397">
    <property type="entry name" value="RECOMBINASES_1"/>
    <property type="match status" value="1"/>
</dbReference>
<geneLocation type="plasmid" evidence="8 9">
    <name>unnamed1</name>
</geneLocation>
<dbReference type="Pfam" id="PF02796">
    <property type="entry name" value="HTH_7"/>
    <property type="match status" value="1"/>
</dbReference>
<keyword evidence="3" id="KW-0238">DNA-binding</keyword>
<dbReference type="PROSITE" id="PS51736">
    <property type="entry name" value="RECOMBINASES_3"/>
    <property type="match status" value="1"/>
</dbReference>
<sequence>MAKIGYARVSTADQSLNLQIDTLKAAGCERIFEEKASGKKSDRVELTRCLEYLRPGDTLVIWKLDRLGRTTRQLIELSHGLQEIGIGLQIITLGVDTSTPAGKLFFAIMAGLAEMEAETIRERTIAGLQAARARGRKGGRPPMDKNKIDMALTLYDSEKYTIKEITERTGVSKAKIYQTLTNRNKTTQSLQVT</sequence>
<dbReference type="AlphaFoldDB" id="A0AAX3N965"/>
<dbReference type="RefSeq" id="WP_274360032.1">
    <property type="nucleotide sequence ID" value="NZ_CP118102.1"/>
</dbReference>
<keyword evidence="2" id="KW-0229">DNA integration</keyword>
<dbReference type="InterPro" id="IPR006120">
    <property type="entry name" value="Resolvase_HTH_dom"/>
</dbReference>
<feature type="active site" description="O-(5'-phospho-DNA)-serine intermediate" evidence="5 6">
    <location>
        <position position="10"/>
    </location>
</feature>
<evidence type="ECO:0000256" key="3">
    <source>
        <dbReference type="ARBA" id="ARBA00023125"/>
    </source>
</evidence>
<dbReference type="Gene3D" id="1.10.10.60">
    <property type="entry name" value="Homeodomain-like"/>
    <property type="match status" value="1"/>
</dbReference>
<dbReference type="GO" id="GO:0015074">
    <property type="term" value="P:DNA integration"/>
    <property type="evidence" value="ECO:0007669"/>
    <property type="project" value="UniProtKB-KW"/>
</dbReference>
<dbReference type="InterPro" id="IPR006118">
    <property type="entry name" value="Recombinase_CS"/>
</dbReference>
<evidence type="ECO:0000256" key="2">
    <source>
        <dbReference type="ARBA" id="ARBA00022908"/>
    </source>
</evidence>
<evidence type="ECO:0000256" key="5">
    <source>
        <dbReference type="PIRSR" id="PIRSR606118-50"/>
    </source>
</evidence>
<dbReference type="SUPFAM" id="SSF53041">
    <property type="entry name" value="Resolvase-like"/>
    <property type="match status" value="1"/>
</dbReference>
<keyword evidence="4" id="KW-0233">DNA recombination</keyword>
<keyword evidence="8" id="KW-0614">Plasmid</keyword>
<evidence type="ECO:0000256" key="1">
    <source>
        <dbReference type="ARBA" id="ARBA00009913"/>
    </source>
</evidence>
<accession>A0AAX3N965</accession>
<evidence type="ECO:0000259" key="7">
    <source>
        <dbReference type="PROSITE" id="PS51736"/>
    </source>
</evidence>
<dbReference type="InterPro" id="IPR036162">
    <property type="entry name" value="Resolvase-like_N_sf"/>
</dbReference>
<dbReference type="PANTHER" id="PTHR30461:SF2">
    <property type="entry name" value="SERINE RECOMBINASE PINE-RELATED"/>
    <property type="match status" value="1"/>
</dbReference>
<dbReference type="Gene3D" id="3.40.50.1390">
    <property type="entry name" value="Resolvase, N-terminal catalytic domain"/>
    <property type="match status" value="1"/>
</dbReference>
<dbReference type="GO" id="GO:0000150">
    <property type="term" value="F:DNA strand exchange activity"/>
    <property type="evidence" value="ECO:0007669"/>
    <property type="project" value="InterPro"/>
</dbReference>
<dbReference type="SMART" id="SM00857">
    <property type="entry name" value="Resolvase"/>
    <property type="match status" value="1"/>
</dbReference>
<organism evidence="8 9">
    <name type="scientific">Paenibacillus urinalis</name>
    <dbReference type="NCBI Taxonomy" id="521520"/>
    <lineage>
        <taxon>Bacteria</taxon>
        <taxon>Bacillati</taxon>
        <taxon>Bacillota</taxon>
        <taxon>Bacilli</taxon>
        <taxon>Bacillales</taxon>
        <taxon>Paenibacillaceae</taxon>
        <taxon>Paenibacillus</taxon>
    </lineage>
</organism>
<dbReference type="EMBL" id="CP118102">
    <property type="protein sequence ID" value="WDH85259.1"/>
    <property type="molecule type" value="Genomic_DNA"/>
</dbReference>
<name>A0AAX3N965_9BACL</name>
<dbReference type="Pfam" id="PF00239">
    <property type="entry name" value="Resolvase"/>
    <property type="match status" value="1"/>
</dbReference>
<gene>
    <name evidence="8" type="ORF">PUW23_25835</name>
</gene>
<dbReference type="InterPro" id="IPR050639">
    <property type="entry name" value="SSR_resolvase"/>
</dbReference>
<evidence type="ECO:0000256" key="6">
    <source>
        <dbReference type="PROSITE-ProRule" id="PRU10137"/>
    </source>
</evidence>
<reference evidence="8" key="1">
    <citation type="submission" date="2023-02" db="EMBL/GenBank/DDBJ databases">
        <title>Pathogen: clinical or host-associated sample.</title>
        <authorList>
            <person name="Hergert J."/>
            <person name="Casey R."/>
            <person name="Wagner J."/>
            <person name="Young E.L."/>
            <person name="Oakeson K.F."/>
        </authorList>
    </citation>
    <scope>NUCLEOTIDE SEQUENCE</scope>
    <source>
        <strain evidence="8">2022CK-00830</strain>
        <plasmid evidence="8">unnamed1</plasmid>
    </source>
</reference>
<dbReference type="Proteomes" id="UP001220962">
    <property type="component" value="Plasmid unnamed1"/>
</dbReference>
<dbReference type="CDD" id="cd03768">
    <property type="entry name" value="SR_ResInv"/>
    <property type="match status" value="1"/>
</dbReference>